<evidence type="ECO:0000256" key="7">
    <source>
        <dbReference type="ARBA" id="ARBA00024382"/>
    </source>
</evidence>
<name>A0A7R6PRF8_9BACT</name>
<dbReference type="SUPFAM" id="SSF52540">
    <property type="entry name" value="P-loop containing nucleoside triphosphate hydrolases"/>
    <property type="match status" value="1"/>
</dbReference>
<dbReference type="PROSITE" id="PS00662">
    <property type="entry name" value="T2SP_E"/>
    <property type="match status" value="1"/>
</dbReference>
<dbReference type="SUPFAM" id="SSF160246">
    <property type="entry name" value="EspE N-terminal domain-like"/>
    <property type="match status" value="1"/>
</dbReference>
<dbReference type="Pfam" id="PF00437">
    <property type="entry name" value="T2SSE"/>
    <property type="match status" value="1"/>
</dbReference>
<dbReference type="KEGG" id="thyd:TTHT_1473"/>
<dbReference type="FunFam" id="3.30.450.90:FF:000001">
    <property type="entry name" value="Type II secretion system ATPase GspE"/>
    <property type="match status" value="1"/>
</dbReference>
<dbReference type="EMBL" id="AP017470">
    <property type="protein sequence ID" value="BBB32981.1"/>
    <property type="molecule type" value="Genomic_DNA"/>
</dbReference>
<dbReference type="GO" id="GO:0015627">
    <property type="term" value="C:type II protein secretion system complex"/>
    <property type="evidence" value="ECO:0007669"/>
    <property type="project" value="InterPro"/>
</dbReference>
<dbReference type="InterPro" id="IPR003593">
    <property type="entry name" value="AAA+_ATPase"/>
</dbReference>
<dbReference type="AlphaFoldDB" id="A0A7R6PRF8"/>
<dbReference type="NCBIfam" id="TIGR02533">
    <property type="entry name" value="type_II_gspE"/>
    <property type="match status" value="1"/>
</dbReference>
<dbReference type="Gene3D" id="3.30.300.160">
    <property type="entry name" value="Type II secretion system, protein E, N-terminal domain"/>
    <property type="match status" value="1"/>
</dbReference>
<dbReference type="GO" id="GO:0008564">
    <property type="term" value="F:protein-exporting ATPase activity"/>
    <property type="evidence" value="ECO:0007669"/>
    <property type="project" value="UniProtKB-EC"/>
</dbReference>
<gene>
    <name evidence="10" type="primary">gspE</name>
    <name evidence="10" type="ORF">TTHT_1473</name>
</gene>
<dbReference type="Gene3D" id="3.30.450.90">
    <property type="match status" value="1"/>
</dbReference>
<comment type="catalytic activity">
    <reaction evidence="8">
        <text>ATP + H2O + cellular proteinSide 1 = ADP + phosphate + cellular proteinSide 2.</text>
        <dbReference type="EC" id="7.4.2.8"/>
    </reaction>
</comment>
<dbReference type="CDD" id="cd01129">
    <property type="entry name" value="PulE-GspE-like"/>
    <property type="match status" value="1"/>
</dbReference>
<dbReference type="GO" id="GO:0015628">
    <property type="term" value="P:protein secretion by the type II secretion system"/>
    <property type="evidence" value="ECO:0007669"/>
    <property type="project" value="InterPro"/>
</dbReference>
<reference evidence="10 11" key="1">
    <citation type="journal article" date="2012" name="Extremophiles">
        <title>Thermotomaculum hydrothermale gen. nov., sp. nov., a novel heterotrophic thermophile within the phylum Acidobacteria from a deep-sea hydrothermal vent chimney in the Southern Okinawa Trough.</title>
        <authorList>
            <person name="Izumi H."/>
            <person name="Nunoura T."/>
            <person name="Miyazaki M."/>
            <person name="Mino S."/>
            <person name="Toki T."/>
            <person name="Takai K."/>
            <person name="Sako Y."/>
            <person name="Sawabe T."/>
            <person name="Nakagawa S."/>
        </authorList>
    </citation>
    <scope>NUCLEOTIDE SEQUENCE [LARGE SCALE GENOMIC DNA]</scope>
    <source>
        <strain evidence="10 11">AC55</strain>
    </source>
</reference>
<feature type="domain" description="Bacterial type II secretion system protein E" evidence="9">
    <location>
        <begin position="373"/>
        <end position="387"/>
    </location>
</feature>
<keyword evidence="2" id="KW-0813">Transport</keyword>
<evidence type="ECO:0000259" key="9">
    <source>
        <dbReference type="PROSITE" id="PS00662"/>
    </source>
</evidence>
<dbReference type="InterPro" id="IPR037257">
    <property type="entry name" value="T2SS_E_N_sf"/>
</dbReference>
<keyword evidence="3" id="KW-0547">Nucleotide-binding</keyword>
<dbReference type="GO" id="GO:0005524">
    <property type="term" value="F:ATP binding"/>
    <property type="evidence" value="ECO:0007669"/>
    <property type="project" value="UniProtKB-KW"/>
</dbReference>
<evidence type="ECO:0000256" key="6">
    <source>
        <dbReference type="ARBA" id="ARBA00022967"/>
    </source>
</evidence>
<keyword evidence="11" id="KW-1185">Reference proteome</keyword>
<dbReference type="PANTHER" id="PTHR30258">
    <property type="entry name" value="TYPE II SECRETION SYSTEM PROTEIN GSPE-RELATED"/>
    <property type="match status" value="1"/>
</dbReference>
<evidence type="ECO:0000256" key="8">
    <source>
        <dbReference type="ARBA" id="ARBA00034006"/>
    </source>
</evidence>
<dbReference type="EC" id="7.4.2.8" evidence="7"/>
<keyword evidence="6" id="KW-1278">Translocase</keyword>
<evidence type="ECO:0000256" key="1">
    <source>
        <dbReference type="ARBA" id="ARBA00006611"/>
    </source>
</evidence>
<evidence type="ECO:0000256" key="2">
    <source>
        <dbReference type="ARBA" id="ARBA00022448"/>
    </source>
</evidence>
<dbReference type="Gene3D" id="1.10.40.70">
    <property type="match status" value="1"/>
</dbReference>
<dbReference type="Gene3D" id="3.40.50.300">
    <property type="entry name" value="P-loop containing nucleotide triphosphate hydrolases"/>
    <property type="match status" value="1"/>
</dbReference>
<dbReference type="InterPro" id="IPR007831">
    <property type="entry name" value="T2SS_GspE_N"/>
</dbReference>
<dbReference type="Pfam" id="PF05157">
    <property type="entry name" value="MshEN"/>
    <property type="match status" value="1"/>
</dbReference>
<dbReference type="GO" id="GO:0005886">
    <property type="term" value="C:plasma membrane"/>
    <property type="evidence" value="ECO:0007669"/>
    <property type="project" value="TreeGrafter"/>
</dbReference>
<evidence type="ECO:0000256" key="4">
    <source>
        <dbReference type="ARBA" id="ARBA00022840"/>
    </source>
</evidence>
<evidence type="ECO:0000256" key="3">
    <source>
        <dbReference type="ARBA" id="ARBA00022741"/>
    </source>
</evidence>
<dbReference type="SMART" id="SM00382">
    <property type="entry name" value="AAA"/>
    <property type="match status" value="1"/>
</dbReference>
<proteinExistence type="inferred from homology"/>
<dbReference type="InterPro" id="IPR013369">
    <property type="entry name" value="T2SS_GspE"/>
</dbReference>
<organism evidence="10 11">
    <name type="scientific">Thermotomaculum hydrothermale</name>
    <dbReference type="NCBI Taxonomy" id="981385"/>
    <lineage>
        <taxon>Bacteria</taxon>
        <taxon>Pseudomonadati</taxon>
        <taxon>Acidobacteriota</taxon>
        <taxon>Holophagae</taxon>
        <taxon>Thermotomaculales</taxon>
        <taxon>Thermotomaculaceae</taxon>
        <taxon>Thermotomaculum</taxon>
    </lineage>
</organism>
<dbReference type="RefSeq" id="WP_201327280.1">
    <property type="nucleotide sequence ID" value="NZ_AP017470.1"/>
</dbReference>
<dbReference type="PANTHER" id="PTHR30258:SF2">
    <property type="entry name" value="COMG OPERON PROTEIN 1"/>
    <property type="match status" value="1"/>
</dbReference>
<dbReference type="GO" id="GO:0016887">
    <property type="term" value="F:ATP hydrolysis activity"/>
    <property type="evidence" value="ECO:0007669"/>
    <property type="project" value="TreeGrafter"/>
</dbReference>
<dbReference type="Proteomes" id="UP000595564">
    <property type="component" value="Chromosome"/>
</dbReference>
<evidence type="ECO:0000256" key="5">
    <source>
        <dbReference type="ARBA" id="ARBA00022927"/>
    </source>
</evidence>
<dbReference type="InterPro" id="IPR027417">
    <property type="entry name" value="P-loop_NTPase"/>
</dbReference>
<keyword evidence="5" id="KW-0653">Protein transport</keyword>
<sequence>MKKLGEILIDKGKVEKTDIDRALILQKDNGQKIGKILLSLGYITEKDLVDALVEQTGIKSYFGESFPDVEQIEKIEELSYEYLKNKLIFPLKKTESTLEVIMDDPFDFETIASLETLLNVDVVPYLGVESEILDALKKVYAEEQAIDETGVLGEIDEDNIEQLKDLASEAPVIRLVNQMISKAVEMKASDIHVEPFEKILRIRFRIDGVLHDVDNPPRSIAPAVISRIKIMSKLDIAEKRVPQDGRINLRVLGKEIDLRVSTVPTLHGESVVMRILDKGSIKLFDLGKLGFPPDTYKKFETLIKKPHGIILVTGPTGSGKTTTLYAVLNRLNSPEKKIITVEDPVEYQLEGVNQIHVNPQVGLTFASGLRTILRQDPDIILVGEIRDKETAEIAIQASLTGHLVLSTLHTNDACGAVTRLLDMGVEDYLISSTLIGVLAQRLVRVVCKNCRKKIKLTKEHLLDFGIDPSKYGELPEVYTAEGCKECNFTGYVGRMAIFELFMIDENVRKMILEKPDTPKLKAYARKNGMRTLREDGFLKVIQGITTPEEVLRVTQEE</sequence>
<comment type="similarity">
    <text evidence="1">Belongs to the GSP E family.</text>
</comment>
<dbReference type="InterPro" id="IPR001482">
    <property type="entry name" value="T2SS/T4SS_dom"/>
</dbReference>
<evidence type="ECO:0000313" key="11">
    <source>
        <dbReference type="Proteomes" id="UP000595564"/>
    </source>
</evidence>
<accession>A0A7R6PRF8</accession>
<protein>
    <recommendedName>
        <fullName evidence="7">protein-secreting ATPase</fullName>
        <ecNumber evidence="7">7.4.2.8</ecNumber>
    </recommendedName>
</protein>
<evidence type="ECO:0000313" key="10">
    <source>
        <dbReference type="EMBL" id="BBB32981.1"/>
    </source>
</evidence>
<keyword evidence="4" id="KW-0067">ATP-binding</keyword>
<dbReference type="FunFam" id="3.40.50.300:FF:000398">
    <property type="entry name" value="Type IV pilus assembly ATPase PilB"/>
    <property type="match status" value="1"/>
</dbReference>